<dbReference type="OrthoDB" id="6436491at2759"/>
<evidence type="ECO:0000313" key="2">
    <source>
        <dbReference type="EMBL" id="GFU06002.1"/>
    </source>
</evidence>
<accession>A0A8X6UFU5</accession>
<dbReference type="EMBL" id="BMAW01028154">
    <property type="protein sequence ID" value="GFU06002.1"/>
    <property type="molecule type" value="Genomic_DNA"/>
</dbReference>
<organism evidence="2 3">
    <name type="scientific">Nephila pilipes</name>
    <name type="common">Giant wood spider</name>
    <name type="synonym">Nephila maculata</name>
    <dbReference type="NCBI Taxonomy" id="299642"/>
    <lineage>
        <taxon>Eukaryota</taxon>
        <taxon>Metazoa</taxon>
        <taxon>Ecdysozoa</taxon>
        <taxon>Arthropoda</taxon>
        <taxon>Chelicerata</taxon>
        <taxon>Arachnida</taxon>
        <taxon>Araneae</taxon>
        <taxon>Araneomorphae</taxon>
        <taxon>Entelegynae</taxon>
        <taxon>Araneoidea</taxon>
        <taxon>Nephilidae</taxon>
        <taxon>Nephila</taxon>
    </lineage>
</organism>
<comment type="caution">
    <text evidence="2">The sequence shown here is derived from an EMBL/GenBank/DDBJ whole genome shotgun (WGS) entry which is preliminary data.</text>
</comment>
<keyword evidence="1" id="KW-1133">Transmembrane helix</keyword>
<keyword evidence="1" id="KW-0472">Membrane</keyword>
<reference evidence="2" key="1">
    <citation type="submission" date="2020-08" db="EMBL/GenBank/DDBJ databases">
        <title>Multicomponent nature underlies the extraordinary mechanical properties of spider dragline silk.</title>
        <authorList>
            <person name="Kono N."/>
            <person name="Nakamura H."/>
            <person name="Mori M."/>
            <person name="Yoshida Y."/>
            <person name="Ohtoshi R."/>
            <person name="Malay A.D."/>
            <person name="Moran D.A.P."/>
            <person name="Tomita M."/>
            <person name="Numata K."/>
            <person name="Arakawa K."/>
        </authorList>
    </citation>
    <scope>NUCLEOTIDE SEQUENCE</scope>
</reference>
<dbReference type="Proteomes" id="UP000887013">
    <property type="component" value="Unassembled WGS sequence"/>
</dbReference>
<protein>
    <submittedName>
        <fullName evidence="2">Uncharacterized protein</fullName>
    </submittedName>
</protein>
<dbReference type="AlphaFoldDB" id="A0A8X6UFU5"/>
<proteinExistence type="predicted"/>
<keyword evidence="3" id="KW-1185">Reference proteome</keyword>
<feature type="transmembrane region" description="Helical" evidence="1">
    <location>
        <begin position="24"/>
        <end position="48"/>
    </location>
</feature>
<feature type="transmembrane region" description="Helical" evidence="1">
    <location>
        <begin position="101"/>
        <end position="120"/>
    </location>
</feature>
<sequence>MICCMIGLFWSSYSFVSFSSNDFALLYVTISSIAFYFMIFLMVILPAAAANQVGIRARNIVISLPGWFPQHYNELSMHVRQHFTQEDFLTLWKIYKIDKSLLISALGTLLTYGFLVGASAM</sequence>
<evidence type="ECO:0000313" key="3">
    <source>
        <dbReference type="Proteomes" id="UP000887013"/>
    </source>
</evidence>
<name>A0A8X6UFU5_NEPPI</name>
<keyword evidence="1" id="KW-0812">Transmembrane</keyword>
<evidence type="ECO:0000256" key="1">
    <source>
        <dbReference type="SAM" id="Phobius"/>
    </source>
</evidence>
<gene>
    <name evidence="2" type="primary">AVEN_105813_1</name>
    <name evidence="2" type="ORF">NPIL_164401</name>
</gene>